<reference evidence="3" key="1">
    <citation type="journal article" date="2020" name="Nature">
        <title>Giant virus diversity and host interactions through global metagenomics.</title>
        <authorList>
            <person name="Schulz F."/>
            <person name="Roux S."/>
            <person name="Paez-Espino D."/>
            <person name="Jungbluth S."/>
            <person name="Walsh D.A."/>
            <person name="Denef V.J."/>
            <person name="McMahon K.D."/>
            <person name="Konstantinidis K.T."/>
            <person name="Eloe-Fadrosh E.A."/>
            <person name="Kyrpides N.C."/>
            <person name="Woyke T."/>
        </authorList>
    </citation>
    <scope>NUCLEOTIDE SEQUENCE</scope>
    <source>
        <strain evidence="3">GVMAG-M-3300027804-48</strain>
    </source>
</reference>
<dbReference type="InterPro" id="IPR000330">
    <property type="entry name" value="SNF2_N"/>
</dbReference>
<dbReference type="EMBL" id="MN740490">
    <property type="protein sequence ID" value="QHU29556.1"/>
    <property type="molecule type" value="Genomic_DNA"/>
</dbReference>
<dbReference type="InterPro" id="IPR014901">
    <property type="entry name" value="2-cysteine_adaptor"/>
</dbReference>
<evidence type="ECO:0000259" key="2">
    <source>
        <dbReference type="PROSITE" id="PS51192"/>
    </source>
</evidence>
<dbReference type="GO" id="GO:0005524">
    <property type="term" value="F:ATP binding"/>
    <property type="evidence" value="ECO:0007669"/>
    <property type="project" value="InterPro"/>
</dbReference>
<name>A0A6C0LEY6_9ZZZZ</name>
<dbReference type="Gene3D" id="3.40.50.10810">
    <property type="entry name" value="Tandem AAA-ATPase domain"/>
    <property type="match status" value="1"/>
</dbReference>
<dbReference type="CDD" id="cd18785">
    <property type="entry name" value="SF2_C"/>
    <property type="match status" value="1"/>
</dbReference>
<dbReference type="InterPro" id="IPR038718">
    <property type="entry name" value="SNF2-like_sf"/>
</dbReference>
<sequence>MENKKKANKSIIQICTEWNKNKLSNPAKPINPITNYSIKKFSAKYNELEKLCATVKIEEIKKEDIKPLKKKSVLSKPLTAELCELWMKNKYKNPISNYNINENSRIYKEFNEECPAILAAVAKKTSVKEKPIPKIKDTIIIPEVNVIDEQDKDKSNDKVYYPSIEDPEFRNKLMALKEINMHKINNYDDILTVADFEKKANELCTGFDKSFFQYLMGHYLSYRMPYKSMLIYYSVGVGKTCTAITIAENFLISHNSYDEPKIWVIMPQAVEEGFKQQIFKKMDYKIIANQCTGDLYAKLANIIETTPDAEIDKRIKKLIKSRYNIFTYEGFANFYETNYISKGKIPTDKVIIVDEAHNIRQGNSDDKKRVYNALTEVAKTGVNNRMILLSATPMYNEPSDIFDLIELLLLNDKRTDYKIVSKIFDENNELYDDAKTFLEKMASQYISYLRGKNPFNFAFKLSPKLSKIPILDKVIPLTENGNPIDIADKNWVDKVSDGIVISKLGKKQLEYLENIKLVNEDIQNNFKGLQPMNIVYDDKIGSKGFYNFFRLGDDNYSFKYNPTYNNALMPDENNLGLYSGKILNIMNIIKKTEGIIIIYSKYLHSGLIPTAISLEHLGFSRYGTDNILENSTIIDKPPKYKNISNPRYCILTSDDDIMGGTTIAKLINIVNNPNNINGEQIKVVLMSPVAGEGLSVFNVREIHLLEAWYHFNRIDQIIGRGIRNCSHKNLSLENRNVTVYMHCAINNYNKETADVHAYRISSRKLYQSFIVDNIIRSNSIDCSLFKAINYFPKSMFKLGKIDIKTSQGFDIKYELGDEPNFEPHCNITKYEEDSRGFRQDIYKHLALNTQMKFRNILIEYINKNIFFISHNEIKQLFSTIDYDILMYTISISIYPNVIIDGYFLIPHEDGIHITKVINNIPLKIALIKNDIDNTKVETKTDDTQIYKDFVKFKEMPINNAIIALYSSIDLTTFNYIINKILSNKTLSEIDNFIATCLYREGVLIAGKEIPIGLTDKYIGFINIFNDEFEPLLYNNGNYKSLTVKQLEQLKKNRKEIIIPDMKKEKTQWGLFVPIFTDKEKKNKRNVFKILTPGEAFGKKTGIVCTSLHKPQHQKIMEDLKLSIKDMKSTKENNCNSIATHLYKTNRISLNPIWKPLISNI</sequence>
<dbReference type="InterPro" id="IPR027417">
    <property type="entry name" value="P-loop_NTPase"/>
</dbReference>
<evidence type="ECO:0000313" key="3">
    <source>
        <dbReference type="EMBL" id="QHU29556.1"/>
    </source>
</evidence>
<protein>
    <recommendedName>
        <fullName evidence="2">Helicase ATP-binding domain-containing protein</fullName>
    </recommendedName>
</protein>
<dbReference type="Pfam" id="PF08793">
    <property type="entry name" value="2C_adapt"/>
    <property type="match status" value="1"/>
</dbReference>
<dbReference type="AlphaFoldDB" id="A0A6C0LEY6"/>
<evidence type="ECO:0000256" key="1">
    <source>
        <dbReference type="ARBA" id="ARBA00022801"/>
    </source>
</evidence>
<keyword evidence="1" id="KW-0378">Hydrolase</keyword>
<dbReference type="PANTHER" id="PTHR45766">
    <property type="entry name" value="DNA ANNEALING HELICASE AND ENDONUCLEASE ZRANB3 FAMILY MEMBER"/>
    <property type="match status" value="1"/>
</dbReference>
<dbReference type="InterPro" id="IPR014001">
    <property type="entry name" value="Helicase_ATP-bd"/>
</dbReference>
<accession>A0A6C0LEY6</accession>
<dbReference type="Pfam" id="PF00176">
    <property type="entry name" value="SNF2-rel_dom"/>
    <property type="match status" value="1"/>
</dbReference>
<dbReference type="SUPFAM" id="SSF52540">
    <property type="entry name" value="P-loop containing nucleoside triphosphate hydrolases"/>
    <property type="match status" value="2"/>
</dbReference>
<dbReference type="GO" id="GO:0016787">
    <property type="term" value="F:hydrolase activity"/>
    <property type="evidence" value="ECO:0007669"/>
    <property type="project" value="UniProtKB-KW"/>
</dbReference>
<feature type="domain" description="Helicase ATP-binding" evidence="2">
    <location>
        <begin position="220"/>
        <end position="411"/>
    </location>
</feature>
<organism evidence="3">
    <name type="scientific">viral metagenome</name>
    <dbReference type="NCBI Taxonomy" id="1070528"/>
    <lineage>
        <taxon>unclassified sequences</taxon>
        <taxon>metagenomes</taxon>
        <taxon>organismal metagenomes</taxon>
    </lineage>
</organism>
<proteinExistence type="predicted"/>
<dbReference type="PROSITE" id="PS51192">
    <property type="entry name" value="HELICASE_ATP_BIND_1"/>
    <property type="match status" value="1"/>
</dbReference>
<dbReference type="PANTHER" id="PTHR45766:SF6">
    <property type="entry name" value="SWI_SNF-RELATED MATRIX-ASSOCIATED ACTIN-DEPENDENT REGULATOR OF CHROMATIN SUBFAMILY A-LIKE PROTEIN 1"/>
    <property type="match status" value="1"/>
</dbReference>